<evidence type="ECO:0000259" key="1">
    <source>
        <dbReference type="Pfam" id="PF13963"/>
    </source>
</evidence>
<comment type="caution">
    <text evidence="2">The sequence shown here is derived from an EMBL/GenBank/DDBJ whole genome shotgun (WGS) entry which is preliminary data.</text>
</comment>
<evidence type="ECO:0000313" key="2">
    <source>
        <dbReference type="EMBL" id="KAL3839093.1"/>
    </source>
</evidence>
<dbReference type="Pfam" id="PF13963">
    <property type="entry name" value="Transpos_assoc"/>
    <property type="match status" value="1"/>
</dbReference>
<dbReference type="Proteomes" id="UP001634393">
    <property type="component" value="Unassembled WGS sequence"/>
</dbReference>
<dbReference type="EMBL" id="JBJXBP010000003">
    <property type="protein sequence ID" value="KAL3839093.1"/>
    <property type="molecule type" value="Genomic_DNA"/>
</dbReference>
<evidence type="ECO:0000313" key="3">
    <source>
        <dbReference type="Proteomes" id="UP001634393"/>
    </source>
</evidence>
<gene>
    <name evidence="2" type="ORF">ACJIZ3_023684</name>
</gene>
<proteinExistence type="predicted"/>
<organism evidence="2 3">
    <name type="scientific">Penstemon smallii</name>
    <dbReference type="NCBI Taxonomy" id="265156"/>
    <lineage>
        <taxon>Eukaryota</taxon>
        <taxon>Viridiplantae</taxon>
        <taxon>Streptophyta</taxon>
        <taxon>Embryophyta</taxon>
        <taxon>Tracheophyta</taxon>
        <taxon>Spermatophyta</taxon>
        <taxon>Magnoliopsida</taxon>
        <taxon>eudicotyledons</taxon>
        <taxon>Gunneridae</taxon>
        <taxon>Pentapetalae</taxon>
        <taxon>asterids</taxon>
        <taxon>lamiids</taxon>
        <taxon>Lamiales</taxon>
        <taxon>Plantaginaceae</taxon>
        <taxon>Cheloneae</taxon>
        <taxon>Penstemon</taxon>
    </lineage>
</organism>
<sequence>MDIRLLRGWMYDRVNRANRTLKEEFKSEVYGFIDHAMSVPGLVSSANEIRCPCRKCGNKKYIKCDVVVVHLCKWGFKDDYWYWTSHGEVDPAWNNNNVEASSSGHFFHTEGNNRYEDLVHDAMRDVVHFFENTEGSDIPNAEYQRFHELLKADQTPLWEGCNTETDLSFSLKMMTMKAECNMTQSCYDRVSNLFKNSYPEENCVPESFF</sequence>
<dbReference type="AlphaFoldDB" id="A0ABD3TRP7"/>
<dbReference type="InterPro" id="IPR029480">
    <property type="entry name" value="Transpos_assoc"/>
</dbReference>
<name>A0ABD3TRP7_9LAMI</name>
<protein>
    <recommendedName>
        <fullName evidence="1">Transposase-associated domain-containing protein</fullName>
    </recommendedName>
</protein>
<feature type="domain" description="Transposase-associated" evidence="1">
    <location>
        <begin position="7"/>
        <end position="88"/>
    </location>
</feature>
<accession>A0ABD3TRP7</accession>
<keyword evidence="3" id="KW-1185">Reference proteome</keyword>
<reference evidence="2 3" key="1">
    <citation type="submission" date="2024-12" db="EMBL/GenBank/DDBJ databases">
        <title>The unique morphological basis and parallel evolutionary history of personate flowers in Penstemon.</title>
        <authorList>
            <person name="Depatie T.H."/>
            <person name="Wessinger C.A."/>
        </authorList>
    </citation>
    <scope>NUCLEOTIDE SEQUENCE [LARGE SCALE GENOMIC DNA]</scope>
    <source>
        <strain evidence="2">WTNN_2</strain>
        <tissue evidence="2">Leaf</tissue>
    </source>
</reference>